<feature type="binding site" evidence="5">
    <location>
        <position position="118"/>
    </location>
    <ligand>
        <name>substrate</name>
    </ligand>
</feature>
<dbReference type="Proteomes" id="UP001201812">
    <property type="component" value="Unassembled WGS sequence"/>
</dbReference>
<evidence type="ECO:0000256" key="3">
    <source>
        <dbReference type="ARBA" id="ARBA00023002"/>
    </source>
</evidence>
<evidence type="ECO:0000313" key="8">
    <source>
        <dbReference type="EMBL" id="KAI1696386.1"/>
    </source>
</evidence>
<dbReference type="EMBL" id="JAKKPZ010000330">
    <property type="protein sequence ID" value="KAI1696386.1"/>
    <property type="molecule type" value="Genomic_DNA"/>
</dbReference>
<dbReference type="PANTHER" id="PTHR43827">
    <property type="entry name" value="2,5-DIKETO-D-GLUCONIC ACID REDUCTASE"/>
    <property type="match status" value="1"/>
</dbReference>
<dbReference type="PIRSF" id="PIRSF000097">
    <property type="entry name" value="AKR"/>
    <property type="match status" value="1"/>
</dbReference>
<dbReference type="InterPro" id="IPR023210">
    <property type="entry name" value="NADP_OxRdtase_dom"/>
</dbReference>
<organism evidence="8 9">
    <name type="scientific">Ditylenchus destructor</name>
    <dbReference type="NCBI Taxonomy" id="166010"/>
    <lineage>
        <taxon>Eukaryota</taxon>
        <taxon>Metazoa</taxon>
        <taxon>Ecdysozoa</taxon>
        <taxon>Nematoda</taxon>
        <taxon>Chromadorea</taxon>
        <taxon>Rhabditida</taxon>
        <taxon>Tylenchina</taxon>
        <taxon>Tylenchomorpha</taxon>
        <taxon>Sphaerularioidea</taxon>
        <taxon>Anguinidae</taxon>
        <taxon>Anguininae</taxon>
        <taxon>Ditylenchus</taxon>
    </lineage>
</organism>
<accession>A0AAD4MKD6</accession>
<dbReference type="InterPro" id="IPR036812">
    <property type="entry name" value="NAD(P)_OxRdtase_dom_sf"/>
</dbReference>
<dbReference type="PROSITE" id="PS00798">
    <property type="entry name" value="ALDOKETO_REDUCTASE_1"/>
    <property type="match status" value="1"/>
</dbReference>
<feature type="active site" description="Proton donor" evidence="4">
    <location>
        <position position="55"/>
    </location>
</feature>
<comment type="similarity">
    <text evidence="1">Belongs to the aldo/keto reductase family.</text>
</comment>
<evidence type="ECO:0000256" key="5">
    <source>
        <dbReference type="PIRSR" id="PIRSR000097-2"/>
    </source>
</evidence>
<feature type="domain" description="NADP-dependent oxidoreductase" evidence="7">
    <location>
        <begin position="22"/>
        <end position="279"/>
    </location>
</feature>
<comment type="caution">
    <text evidence="8">The sequence shown here is derived from an EMBL/GenBank/DDBJ whole genome shotgun (WGS) entry which is preliminary data.</text>
</comment>
<dbReference type="PANTHER" id="PTHR43827:SF3">
    <property type="entry name" value="NADP-DEPENDENT OXIDOREDUCTASE DOMAIN-CONTAINING PROTEIN"/>
    <property type="match status" value="1"/>
</dbReference>
<dbReference type="InterPro" id="IPR020471">
    <property type="entry name" value="AKR"/>
</dbReference>
<keyword evidence="3" id="KW-0560">Oxidoreductase</keyword>
<reference evidence="8" key="1">
    <citation type="submission" date="2022-01" db="EMBL/GenBank/DDBJ databases">
        <title>Genome Sequence Resource for Two Populations of Ditylenchus destructor, the Migratory Endoparasitic Phytonematode.</title>
        <authorList>
            <person name="Zhang H."/>
            <person name="Lin R."/>
            <person name="Xie B."/>
        </authorList>
    </citation>
    <scope>NUCLEOTIDE SEQUENCE</scope>
    <source>
        <strain evidence="8">BazhouSP</strain>
    </source>
</reference>
<feature type="site" description="Lowers pKa of active site Tyr" evidence="6">
    <location>
        <position position="84"/>
    </location>
</feature>
<dbReference type="PRINTS" id="PR00069">
    <property type="entry name" value="ALDKETRDTASE"/>
</dbReference>
<evidence type="ECO:0000256" key="6">
    <source>
        <dbReference type="PIRSR" id="PIRSR000097-3"/>
    </source>
</evidence>
<keyword evidence="2" id="KW-0521">NADP</keyword>
<dbReference type="SUPFAM" id="SSF51430">
    <property type="entry name" value="NAD(P)-linked oxidoreductase"/>
    <property type="match status" value="1"/>
</dbReference>
<dbReference type="FunFam" id="3.20.20.100:FF:000002">
    <property type="entry name" value="2,5-diketo-D-gluconic acid reductase A"/>
    <property type="match status" value="1"/>
</dbReference>
<keyword evidence="9" id="KW-1185">Reference proteome</keyword>
<dbReference type="Gene3D" id="3.20.20.100">
    <property type="entry name" value="NADP-dependent oxidoreductase domain"/>
    <property type="match status" value="1"/>
</dbReference>
<protein>
    <submittedName>
        <fullName evidence="8">Aldo/keto reductase family domain-containing protein</fullName>
    </submittedName>
</protein>
<name>A0AAD4MKD6_9BILA</name>
<gene>
    <name evidence="8" type="ORF">DdX_19075</name>
</gene>
<evidence type="ECO:0000313" key="9">
    <source>
        <dbReference type="Proteomes" id="UP001201812"/>
    </source>
</evidence>
<evidence type="ECO:0000259" key="7">
    <source>
        <dbReference type="Pfam" id="PF00248"/>
    </source>
</evidence>
<dbReference type="GO" id="GO:0016616">
    <property type="term" value="F:oxidoreductase activity, acting on the CH-OH group of donors, NAD or NADP as acceptor"/>
    <property type="evidence" value="ECO:0007669"/>
    <property type="project" value="UniProtKB-ARBA"/>
</dbReference>
<sequence length="295" mass="33670">MLNNVTTPSIKLNSGYSMPLVGFGTSQIVGQDSLDLVVDSALGAGYRLFDTARFYDNETELGNAFEKFLPKYGLTRGDIFVTTKFIPQPDNNLELMPKFLEESLTNLKTSYIDLVLIHYPKSPKLDNEDTRNRIHRKEIWTWLESVPDTIIHSIGVSNYEISHLEEISGFSTKVPDVNQLEFHPHFRRTSLKEYCQKKGIHFQAFSSFGRSQAELFNDEAVVQLAKKYHTSAQTILLSFATSQNIGVIPKSSNPERIVENFNCFNLNLSKEDLDLLNSIQVETHYRPLMTPWLVK</sequence>
<dbReference type="InterPro" id="IPR018170">
    <property type="entry name" value="Aldo/ket_reductase_CS"/>
</dbReference>
<dbReference type="Pfam" id="PF00248">
    <property type="entry name" value="Aldo_ket_red"/>
    <property type="match status" value="1"/>
</dbReference>
<proteinExistence type="inferred from homology"/>
<evidence type="ECO:0000256" key="2">
    <source>
        <dbReference type="ARBA" id="ARBA00022857"/>
    </source>
</evidence>
<dbReference type="AlphaFoldDB" id="A0AAD4MKD6"/>
<evidence type="ECO:0000256" key="1">
    <source>
        <dbReference type="ARBA" id="ARBA00007905"/>
    </source>
</evidence>
<evidence type="ECO:0000256" key="4">
    <source>
        <dbReference type="PIRSR" id="PIRSR000097-1"/>
    </source>
</evidence>